<dbReference type="InterPro" id="IPR052917">
    <property type="entry name" value="Stress-Dev_Protein"/>
</dbReference>
<evidence type="ECO:0000256" key="1">
    <source>
        <dbReference type="SAM" id="MobiDB-lite"/>
    </source>
</evidence>
<dbReference type="Pfam" id="PF16242">
    <property type="entry name" value="Pyrid_ox_like"/>
    <property type="match status" value="1"/>
</dbReference>
<gene>
    <name evidence="3" type="ORF">EYC80_008125</name>
</gene>
<feature type="region of interest" description="Disordered" evidence="1">
    <location>
        <begin position="1"/>
        <end position="23"/>
    </location>
</feature>
<feature type="compositionally biased region" description="Basic and acidic residues" evidence="1">
    <location>
        <begin position="14"/>
        <end position="23"/>
    </location>
</feature>
<proteinExistence type="predicted"/>
<comment type="caution">
    <text evidence="3">The sequence shown here is derived from an EMBL/GenBank/DDBJ whole genome shotgun (WGS) entry which is preliminary data.</text>
</comment>
<dbReference type="InterPro" id="IPR038725">
    <property type="entry name" value="YdaG_split_barrel_FMN-bd"/>
</dbReference>
<dbReference type="PANTHER" id="PTHR34818:SF1">
    <property type="entry name" value="PROTEIN BLI-3"/>
    <property type="match status" value="1"/>
</dbReference>
<reference evidence="3 4" key="1">
    <citation type="submission" date="2019-06" db="EMBL/GenBank/DDBJ databases">
        <title>Genome Sequence of the Brown Rot Fungal Pathogen Monilinia laxa.</title>
        <authorList>
            <person name="De Miccolis Angelini R.M."/>
            <person name="Landi L."/>
            <person name="Abate D."/>
            <person name="Pollastro S."/>
            <person name="Romanazzi G."/>
            <person name="Faretra F."/>
        </authorList>
    </citation>
    <scope>NUCLEOTIDE SEQUENCE [LARGE SCALE GENOMIC DNA]</scope>
    <source>
        <strain evidence="3 4">Mlax316</strain>
    </source>
</reference>
<dbReference type="SUPFAM" id="SSF50475">
    <property type="entry name" value="FMN-binding split barrel"/>
    <property type="match status" value="1"/>
</dbReference>
<feature type="domain" description="General stress protein FMN-binding split barrel" evidence="2">
    <location>
        <begin position="28"/>
        <end position="183"/>
    </location>
</feature>
<sequence>MSFSNANTGSQDADPYKAKNLDTPSLKEKVEDLNAFIDASKFGMMTTRNGKTGALYSRCMAVAAKENGGTTLLFHTNTESGKTDDLATDSHISISFLNSSGEWASISGLSSLETSRPIIEKYYSPTLKAWLGDLGDGVHDGGPKDPRIGIIRVDAKTATYALVRKSLLARGAEFAQGVVTGQAATVNKLREISETEFETWRTSQVLVE</sequence>
<dbReference type="AlphaFoldDB" id="A0A5N6JVL9"/>
<evidence type="ECO:0000259" key="2">
    <source>
        <dbReference type="Pfam" id="PF16242"/>
    </source>
</evidence>
<dbReference type="PANTHER" id="PTHR34818">
    <property type="entry name" value="PROTEIN BLI-3"/>
    <property type="match status" value="1"/>
</dbReference>
<organism evidence="3 4">
    <name type="scientific">Monilinia laxa</name>
    <name type="common">Brown rot fungus</name>
    <name type="synonym">Sclerotinia laxa</name>
    <dbReference type="NCBI Taxonomy" id="61186"/>
    <lineage>
        <taxon>Eukaryota</taxon>
        <taxon>Fungi</taxon>
        <taxon>Dikarya</taxon>
        <taxon>Ascomycota</taxon>
        <taxon>Pezizomycotina</taxon>
        <taxon>Leotiomycetes</taxon>
        <taxon>Helotiales</taxon>
        <taxon>Sclerotiniaceae</taxon>
        <taxon>Monilinia</taxon>
    </lineage>
</organism>
<feature type="compositionally biased region" description="Polar residues" evidence="1">
    <location>
        <begin position="1"/>
        <end position="11"/>
    </location>
</feature>
<dbReference type="EMBL" id="VIGI01000013">
    <property type="protein sequence ID" value="KAB8292390.1"/>
    <property type="molecule type" value="Genomic_DNA"/>
</dbReference>
<evidence type="ECO:0000313" key="3">
    <source>
        <dbReference type="EMBL" id="KAB8292390.1"/>
    </source>
</evidence>
<dbReference type="OrthoDB" id="434253at2759"/>
<evidence type="ECO:0000313" key="4">
    <source>
        <dbReference type="Proteomes" id="UP000326757"/>
    </source>
</evidence>
<dbReference type="Proteomes" id="UP000326757">
    <property type="component" value="Unassembled WGS sequence"/>
</dbReference>
<dbReference type="InterPro" id="IPR012349">
    <property type="entry name" value="Split_barrel_FMN-bd"/>
</dbReference>
<dbReference type="Gene3D" id="2.30.110.10">
    <property type="entry name" value="Electron Transport, Fmn-binding Protein, Chain A"/>
    <property type="match status" value="1"/>
</dbReference>
<name>A0A5N6JVL9_MONLA</name>
<accession>A0A5N6JVL9</accession>
<protein>
    <recommendedName>
        <fullName evidence="2">General stress protein FMN-binding split barrel domain-containing protein</fullName>
    </recommendedName>
</protein>
<keyword evidence="4" id="KW-1185">Reference proteome</keyword>